<keyword evidence="6 12" id="KW-1003">Cell membrane</keyword>
<evidence type="ECO:0000256" key="1">
    <source>
        <dbReference type="ARBA" id="ARBA00002442"/>
    </source>
</evidence>
<dbReference type="InterPro" id="IPR007078">
    <property type="entry name" value="Haem_export_protD_CcmD"/>
</dbReference>
<accession>A0ABV9QY32</accession>
<sequence length="60" mass="6712">MNEFLSMGGYAGYVWPAYAVFFVVLAIEALAPRAQRRRVLAEIRGRIQRRTARDSGGAQP</sequence>
<evidence type="ECO:0000313" key="14">
    <source>
        <dbReference type="Proteomes" id="UP001595886"/>
    </source>
</evidence>
<comment type="function">
    <text evidence="1 12">Required for the export of heme to the periplasm for the biogenesis of c-type cytochromes.</text>
</comment>
<keyword evidence="7 12" id="KW-0997">Cell inner membrane</keyword>
<evidence type="ECO:0000256" key="10">
    <source>
        <dbReference type="ARBA" id="ARBA00022989"/>
    </source>
</evidence>
<keyword evidence="9 12" id="KW-0201">Cytochrome c-type biogenesis</keyword>
<dbReference type="PANTHER" id="PTHR37531">
    <property type="entry name" value="HEME EXPORTER PROTEIN D"/>
    <property type="match status" value="1"/>
</dbReference>
<evidence type="ECO:0000256" key="6">
    <source>
        <dbReference type="ARBA" id="ARBA00022475"/>
    </source>
</evidence>
<dbReference type="NCBIfam" id="TIGR03141">
    <property type="entry name" value="cytochro_ccmD"/>
    <property type="match status" value="1"/>
</dbReference>
<organism evidence="13 14">
    <name type="scientific">Dokdonella ginsengisoli</name>
    <dbReference type="NCBI Taxonomy" id="363846"/>
    <lineage>
        <taxon>Bacteria</taxon>
        <taxon>Pseudomonadati</taxon>
        <taxon>Pseudomonadota</taxon>
        <taxon>Gammaproteobacteria</taxon>
        <taxon>Lysobacterales</taxon>
        <taxon>Rhodanobacteraceae</taxon>
        <taxon>Dokdonella</taxon>
    </lineage>
</organism>
<evidence type="ECO:0000256" key="12">
    <source>
        <dbReference type="RuleBase" id="RU363101"/>
    </source>
</evidence>
<gene>
    <name evidence="13" type="primary">ccmD</name>
    <name evidence="13" type="ORF">ACFO6Q_15065</name>
</gene>
<evidence type="ECO:0000256" key="9">
    <source>
        <dbReference type="ARBA" id="ARBA00022748"/>
    </source>
</evidence>
<feature type="transmembrane region" description="Helical" evidence="12">
    <location>
        <begin position="12"/>
        <end position="31"/>
    </location>
</feature>
<dbReference type="InterPro" id="IPR052075">
    <property type="entry name" value="Heme_exporter_D"/>
</dbReference>
<dbReference type="Pfam" id="PF04995">
    <property type="entry name" value="CcmD"/>
    <property type="match status" value="1"/>
</dbReference>
<dbReference type="PANTHER" id="PTHR37531:SF1">
    <property type="entry name" value="HEME EXPORTER PROTEIN D"/>
    <property type="match status" value="1"/>
</dbReference>
<evidence type="ECO:0000256" key="5">
    <source>
        <dbReference type="ARBA" id="ARBA00022448"/>
    </source>
</evidence>
<keyword evidence="10 12" id="KW-1133">Transmembrane helix</keyword>
<comment type="subcellular location">
    <subcellularLocation>
        <location evidence="2 12">Cell inner membrane</location>
        <topology evidence="2 12">Single-pass membrane protein</topology>
    </subcellularLocation>
</comment>
<comment type="similarity">
    <text evidence="3 12">Belongs to the CcmD/CycX/HelD family.</text>
</comment>
<dbReference type="Proteomes" id="UP001595886">
    <property type="component" value="Unassembled WGS sequence"/>
</dbReference>
<evidence type="ECO:0000256" key="7">
    <source>
        <dbReference type="ARBA" id="ARBA00022519"/>
    </source>
</evidence>
<keyword evidence="11 12" id="KW-0472">Membrane</keyword>
<dbReference type="EMBL" id="JBHSHD010000010">
    <property type="protein sequence ID" value="MFC4821653.1"/>
    <property type="molecule type" value="Genomic_DNA"/>
</dbReference>
<evidence type="ECO:0000256" key="8">
    <source>
        <dbReference type="ARBA" id="ARBA00022692"/>
    </source>
</evidence>
<keyword evidence="8 12" id="KW-0812">Transmembrane</keyword>
<keyword evidence="5 12" id="KW-0813">Transport</keyword>
<name>A0ABV9QY32_9GAMM</name>
<reference evidence="14" key="1">
    <citation type="journal article" date="2019" name="Int. J. Syst. Evol. Microbiol.">
        <title>The Global Catalogue of Microorganisms (GCM) 10K type strain sequencing project: providing services to taxonomists for standard genome sequencing and annotation.</title>
        <authorList>
            <consortium name="The Broad Institute Genomics Platform"/>
            <consortium name="The Broad Institute Genome Sequencing Center for Infectious Disease"/>
            <person name="Wu L."/>
            <person name="Ma J."/>
        </authorList>
    </citation>
    <scope>NUCLEOTIDE SEQUENCE [LARGE SCALE GENOMIC DNA]</scope>
    <source>
        <strain evidence="14">CCUG 30340</strain>
    </source>
</reference>
<evidence type="ECO:0000256" key="2">
    <source>
        <dbReference type="ARBA" id="ARBA00004377"/>
    </source>
</evidence>
<evidence type="ECO:0000313" key="13">
    <source>
        <dbReference type="EMBL" id="MFC4821653.1"/>
    </source>
</evidence>
<evidence type="ECO:0000256" key="4">
    <source>
        <dbReference type="ARBA" id="ARBA00016461"/>
    </source>
</evidence>
<evidence type="ECO:0000256" key="3">
    <source>
        <dbReference type="ARBA" id="ARBA00008741"/>
    </source>
</evidence>
<dbReference type="RefSeq" id="WP_380021928.1">
    <property type="nucleotide sequence ID" value="NZ_JBHSHD010000010.1"/>
</dbReference>
<keyword evidence="14" id="KW-1185">Reference proteome</keyword>
<comment type="caution">
    <text evidence="13">The sequence shown here is derived from an EMBL/GenBank/DDBJ whole genome shotgun (WGS) entry which is preliminary data.</text>
</comment>
<protein>
    <recommendedName>
        <fullName evidence="4 12">Heme exporter protein D</fullName>
    </recommendedName>
</protein>
<evidence type="ECO:0000256" key="11">
    <source>
        <dbReference type="ARBA" id="ARBA00023136"/>
    </source>
</evidence>
<proteinExistence type="inferred from homology"/>